<keyword evidence="13" id="KW-1185">Reference proteome</keyword>
<feature type="transmembrane region" description="Helical" evidence="10">
    <location>
        <begin position="445"/>
        <end position="466"/>
    </location>
</feature>
<dbReference type="FunFam" id="1.20.1250.20:FF:000078">
    <property type="entry name" value="MFS maltose transporter, putative"/>
    <property type="match status" value="1"/>
</dbReference>
<comment type="caution">
    <text evidence="12">The sequence shown here is derived from an EMBL/GenBank/DDBJ whole genome shotgun (WGS) entry which is preliminary data.</text>
</comment>
<evidence type="ECO:0000256" key="9">
    <source>
        <dbReference type="SAM" id="MobiDB-lite"/>
    </source>
</evidence>
<evidence type="ECO:0000256" key="7">
    <source>
        <dbReference type="ARBA" id="ARBA00026248"/>
    </source>
</evidence>
<dbReference type="InterPro" id="IPR005829">
    <property type="entry name" value="Sugar_transporter_CS"/>
</dbReference>
<feature type="transmembrane region" description="Helical" evidence="10">
    <location>
        <begin position="174"/>
        <end position="194"/>
    </location>
</feature>
<reference evidence="12" key="1">
    <citation type="submission" date="2023-06" db="EMBL/GenBank/DDBJ databases">
        <title>Conoideocrella luteorostrata (Hypocreales: Clavicipitaceae), a potential biocontrol fungus for elongate hemlock scale in United States Christmas tree production areas.</title>
        <authorList>
            <person name="Barrett H."/>
            <person name="Lovett B."/>
            <person name="Macias A.M."/>
            <person name="Stajich J.E."/>
            <person name="Kasson M.T."/>
        </authorList>
    </citation>
    <scope>NUCLEOTIDE SEQUENCE</scope>
    <source>
        <strain evidence="12">ARSEF 14590</strain>
    </source>
</reference>
<evidence type="ECO:0000256" key="8">
    <source>
        <dbReference type="RuleBase" id="RU003346"/>
    </source>
</evidence>
<evidence type="ECO:0000256" key="2">
    <source>
        <dbReference type="ARBA" id="ARBA00010992"/>
    </source>
</evidence>
<feature type="transmembrane region" description="Helical" evidence="10">
    <location>
        <begin position="410"/>
        <end position="433"/>
    </location>
</feature>
<dbReference type="InterPro" id="IPR003663">
    <property type="entry name" value="Sugar/inositol_transpt"/>
</dbReference>
<dbReference type="InterPro" id="IPR020846">
    <property type="entry name" value="MFS_dom"/>
</dbReference>
<feature type="transmembrane region" description="Helical" evidence="10">
    <location>
        <begin position="478"/>
        <end position="496"/>
    </location>
</feature>
<dbReference type="SUPFAM" id="SSF103473">
    <property type="entry name" value="MFS general substrate transporter"/>
    <property type="match status" value="1"/>
</dbReference>
<keyword evidence="7" id="KW-0462">Maltose metabolism</keyword>
<keyword evidence="6 10" id="KW-0472">Membrane</keyword>
<evidence type="ECO:0000256" key="6">
    <source>
        <dbReference type="ARBA" id="ARBA00023136"/>
    </source>
</evidence>
<dbReference type="GO" id="GO:0005351">
    <property type="term" value="F:carbohydrate:proton symporter activity"/>
    <property type="evidence" value="ECO:0007669"/>
    <property type="project" value="TreeGrafter"/>
</dbReference>
<dbReference type="PROSITE" id="PS50850">
    <property type="entry name" value="MFS"/>
    <property type="match status" value="1"/>
</dbReference>
<dbReference type="GO" id="GO:0000023">
    <property type="term" value="P:maltose metabolic process"/>
    <property type="evidence" value="ECO:0007669"/>
    <property type="project" value="UniProtKB-KW"/>
</dbReference>
<feature type="transmembrane region" description="Helical" evidence="10">
    <location>
        <begin position="140"/>
        <end position="162"/>
    </location>
</feature>
<evidence type="ECO:0000256" key="5">
    <source>
        <dbReference type="ARBA" id="ARBA00022989"/>
    </source>
</evidence>
<comment type="subcellular location">
    <subcellularLocation>
        <location evidence="1">Membrane</location>
        <topology evidence="1">Multi-pass membrane protein</topology>
    </subcellularLocation>
</comment>
<feature type="transmembrane region" description="Helical" evidence="10">
    <location>
        <begin position="231"/>
        <end position="250"/>
    </location>
</feature>
<evidence type="ECO:0000313" key="13">
    <source>
        <dbReference type="Proteomes" id="UP001251528"/>
    </source>
</evidence>
<proteinExistence type="inferred from homology"/>
<feature type="transmembrane region" description="Helical" evidence="10">
    <location>
        <begin position="79"/>
        <end position="98"/>
    </location>
</feature>
<feature type="domain" description="Major facilitator superfamily (MFS) profile" evidence="11">
    <location>
        <begin position="85"/>
        <end position="535"/>
    </location>
</feature>
<dbReference type="NCBIfam" id="TIGR00879">
    <property type="entry name" value="SP"/>
    <property type="match status" value="1"/>
</dbReference>
<dbReference type="Pfam" id="PF00083">
    <property type="entry name" value="Sugar_tr"/>
    <property type="match status" value="1"/>
</dbReference>
<evidence type="ECO:0000256" key="4">
    <source>
        <dbReference type="ARBA" id="ARBA00022692"/>
    </source>
</evidence>
<dbReference type="PANTHER" id="PTHR48022">
    <property type="entry name" value="PLASTIDIC GLUCOSE TRANSPORTER 4"/>
    <property type="match status" value="1"/>
</dbReference>
<dbReference type="InterPro" id="IPR005828">
    <property type="entry name" value="MFS_sugar_transport-like"/>
</dbReference>
<evidence type="ECO:0000259" key="11">
    <source>
        <dbReference type="PROSITE" id="PS50850"/>
    </source>
</evidence>
<dbReference type="EMBL" id="JASWJB010000035">
    <property type="protein sequence ID" value="KAK2608593.1"/>
    <property type="molecule type" value="Genomic_DNA"/>
</dbReference>
<feature type="transmembrane region" description="Helical" evidence="10">
    <location>
        <begin position="262"/>
        <end position="279"/>
    </location>
</feature>
<evidence type="ECO:0000256" key="1">
    <source>
        <dbReference type="ARBA" id="ARBA00004141"/>
    </source>
</evidence>
<dbReference type="InterPro" id="IPR050360">
    <property type="entry name" value="MFS_Sugar_Transporters"/>
</dbReference>
<dbReference type="PROSITE" id="PS00217">
    <property type="entry name" value="SUGAR_TRANSPORT_2"/>
    <property type="match status" value="1"/>
</dbReference>
<gene>
    <name evidence="12" type="ORF">QQS21_002819</name>
</gene>
<evidence type="ECO:0000313" key="12">
    <source>
        <dbReference type="EMBL" id="KAK2608593.1"/>
    </source>
</evidence>
<feature type="transmembrane region" description="Helical" evidence="10">
    <location>
        <begin position="348"/>
        <end position="370"/>
    </location>
</feature>
<accession>A0AAJ0CXE4</accession>
<comment type="similarity">
    <text evidence="2 8">Belongs to the major facilitator superfamily. Sugar transporter (TC 2.A.1.1) family.</text>
</comment>
<dbReference type="GO" id="GO:0016020">
    <property type="term" value="C:membrane"/>
    <property type="evidence" value="ECO:0007669"/>
    <property type="project" value="UniProtKB-SubCell"/>
</dbReference>
<protein>
    <recommendedName>
        <fullName evidence="11">Major facilitator superfamily (MFS) profile domain-containing protein</fullName>
    </recommendedName>
</protein>
<keyword evidence="3 8" id="KW-0813">Transport</keyword>
<evidence type="ECO:0000256" key="3">
    <source>
        <dbReference type="ARBA" id="ARBA00022448"/>
    </source>
</evidence>
<feature type="transmembrane region" description="Helical" evidence="10">
    <location>
        <begin position="508"/>
        <end position="529"/>
    </location>
</feature>
<sequence length="588" mass="65717">MSDDGLDAKYNSRRRSAKPLPELPKDDVSTYDTASTKAMDAFDLPSRTSTLEFDNTAQRIHLGLVTEKEMTFLDCCRKYPTAVFWSLMLSLTVVMEAYDKSLVASFLAFPAFKRAYGQTIISPKGSLDGVEREIMSEWQIGLLNVAVITEIFGLLAHGYLTFAIGYRKVMMGSLVWLCLAIFPAFFAPNIYVLIVSQALAGIPWGVIQTLAATYAAEVVPSGLRAYVLSNINMCWVLGQLFSTGILRALINNNTELAYRLPFGLQWVWVVLLFMIIYFAPDSPWWFIRHERSDEARAALRRLSKRSTLDIENTIALMEHTNNMERKLNYGGATYMDLFRGPNRRRTEIACMVWVCQALSGAVLTSYGAYFFQQAGFDPSKSFTLSTGMYGLAIVGCMLSWILMHKIGRRTLYIAGLAMAVVFLTVGGAFSAALRNSAVSNWTSGAMILLATFTYDLTLGPICYVVVAEVPSTRLRVKTVALARVSYNIITIVNNIIVPKMLNSTDWNISGKACLVYAGTALACLTWCIFRLPETKGLTYLELDILFEKRAPARKFCQVQRRLADLGYPFLSAPEQQRGTSWHGWLAYS</sequence>
<feature type="transmembrane region" description="Helical" evidence="10">
    <location>
        <begin position="382"/>
        <end position="403"/>
    </location>
</feature>
<keyword evidence="4 10" id="KW-0812">Transmembrane</keyword>
<dbReference type="Proteomes" id="UP001251528">
    <property type="component" value="Unassembled WGS sequence"/>
</dbReference>
<feature type="transmembrane region" description="Helical" evidence="10">
    <location>
        <begin position="200"/>
        <end position="219"/>
    </location>
</feature>
<evidence type="ECO:0000256" key="10">
    <source>
        <dbReference type="SAM" id="Phobius"/>
    </source>
</evidence>
<feature type="region of interest" description="Disordered" evidence="9">
    <location>
        <begin position="1"/>
        <end position="28"/>
    </location>
</feature>
<dbReference type="Gene3D" id="1.20.1250.20">
    <property type="entry name" value="MFS general substrate transporter like domains"/>
    <property type="match status" value="1"/>
</dbReference>
<dbReference type="PANTHER" id="PTHR48022:SF5">
    <property type="entry name" value="ALPHA-GLUCOSIDES PERMEASE MPH2-RELATED"/>
    <property type="match status" value="1"/>
</dbReference>
<organism evidence="12 13">
    <name type="scientific">Conoideocrella luteorostrata</name>
    <dbReference type="NCBI Taxonomy" id="1105319"/>
    <lineage>
        <taxon>Eukaryota</taxon>
        <taxon>Fungi</taxon>
        <taxon>Dikarya</taxon>
        <taxon>Ascomycota</taxon>
        <taxon>Pezizomycotina</taxon>
        <taxon>Sordariomycetes</taxon>
        <taxon>Hypocreomycetidae</taxon>
        <taxon>Hypocreales</taxon>
        <taxon>Clavicipitaceae</taxon>
        <taxon>Conoideocrella</taxon>
    </lineage>
</organism>
<name>A0AAJ0CXE4_9HYPO</name>
<dbReference type="AlphaFoldDB" id="A0AAJ0CXE4"/>
<keyword evidence="5 10" id="KW-1133">Transmembrane helix</keyword>
<dbReference type="InterPro" id="IPR036259">
    <property type="entry name" value="MFS_trans_sf"/>
</dbReference>